<evidence type="ECO:0000313" key="3">
    <source>
        <dbReference type="Proteomes" id="UP001597116"/>
    </source>
</evidence>
<feature type="transmembrane region" description="Helical" evidence="1">
    <location>
        <begin position="32"/>
        <end position="49"/>
    </location>
</feature>
<dbReference type="RefSeq" id="WP_265989647.1">
    <property type="nucleotide sequence ID" value="NZ_CP110973.1"/>
</dbReference>
<keyword evidence="1" id="KW-0472">Membrane</keyword>
<evidence type="ECO:0000256" key="1">
    <source>
        <dbReference type="SAM" id="Phobius"/>
    </source>
</evidence>
<name>A0ABW3Q3B4_9BACT</name>
<keyword evidence="1" id="KW-0812">Transmembrane</keyword>
<protein>
    <submittedName>
        <fullName evidence="2">Uncharacterized protein</fullName>
    </submittedName>
</protein>
<gene>
    <name evidence="2" type="ORF">ACFQ4C_04245</name>
</gene>
<sequence length="167" mass="19050">MKHQRIPYAPKFLALNVTHSFRILLLRRLNQVFWLLLLMGLTAWGAWRFCQLAPSTTPRRVAPATTELQRHQLQSISSLDSSVTVLRMAVMTDQSETILLGLTEGIRQQAHEVTLLTDADDQLMNHCLALRQSLQQKASTRFLSKQIADLQSHIRYLHHQTTGTPAE</sequence>
<keyword evidence="3" id="KW-1185">Reference proteome</keyword>
<accession>A0ABW3Q3B4</accession>
<dbReference type="Proteomes" id="UP001597116">
    <property type="component" value="Unassembled WGS sequence"/>
</dbReference>
<keyword evidence="1" id="KW-1133">Transmembrane helix</keyword>
<evidence type="ECO:0000313" key="2">
    <source>
        <dbReference type="EMBL" id="MFD1140301.1"/>
    </source>
</evidence>
<reference evidence="3" key="1">
    <citation type="journal article" date="2019" name="Int. J. Syst. Evol. Microbiol.">
        <title>The Global Catalogue of Microorganisms (GCM) 10K type strain sequencing project: providing services to taxonomists for standard genome sequencing and annotation.</title>
        <authorList>
            <consortium name="The Broad Institute Genomics Platform"/>
            <consortium name="The Broad Institute Genome Sequencing Center for Infectious Disease"/>
            <person name="Wu L."/>
            <person name="Ma J."/>
        </authorList>
    </citation>
    <scope>NUCLEOTIDE SEQUENCE [LARGE SCALE GENOMIC DNA]</scope>
    <source>
        <strain evidence="3">CCUG 55608</strain>
    </source>
</reference>
<organism evidence="2 3">
    <name type="scientific">Larkinella insperata</name>
    <dbReference type="NCBI Taxonomy" id="332158"/>
    <lineage>
        <taxon>Bacteria</taxon>
        <taxon>Pseudomonadati</taxon>
        <taxon>Bacteroidota</taxon>
        <taxon>Cytophagia</taxon>
        <taxon>Cytophagales</taxon>
        <taxon>Spirosomataceae</taxon>
        <taxon>Larkinella</taxon>
    </lineage>
</organism>
<comment type="caution">
    <text evidence="2">The sequence shown here is derived from an EMBL/GenBank/DDBJ whole genome shotgun (WGS) entry which is preliminary data.</text>
</comment>
<dbReference type="EMBL" id="JBHTLP010000002">
    <property type="protein sequence ID" value="MFD1140301.1"/>
    <property type="molecule type" value="Genomic_DNA"/>
</dbReference>
<proteinExistence type="predicted"/>